<feature type="domain" description="SnoaL-like" evidence="1">
    <location>
        <begin position="10"/>
        <end position="104"/>
    </location>
</feature>
<dbReference type="CDD" id="cd00531">
    <property type="entry name" value="NTF2_like"/>
    <property type="match status" value="1"/>
</dbReference>
<dbReference type="RefSeq" id="WP_164313854.1">
    <property type="nucleotide sequence ID" value="NZ_JAAGLU010000008.1"/>
</dbReference>
<dbReference type="Gene3D" id="3.10.450.50">
    <property type="match status" value="1"/>
</dbReference>
<dbReference type="InterPro" id="IPR032710">
    <property type="entry name" value="NTF2-like_dom_sf"/>
</dbReference>
<reference evidence="2" key="1">
    <citation type="submission" date="2020-01" db="EMBL/GenBank/DDBJ databases">
        <title>Insect and environment-associated Actinomycetes.</title>
        <authorList>
            <person name="Currrie C."/>
            <person name="Chevrette M."/>
            <person name="Carlson C."/>
            <person name="Stubbendieck R."/>
            <person name="Wendt-Pienkowski E."/>
        </authorList>
    </citation>
    <scope>NUCLEOTIDE SEQUENCE</scope>
    <source>
        <strain evidence="2">SID12501</strain>
    </source>
</reference>
<accession>A0A6B3BPX7</accession>
<dbReference type="AlphaFoldDB" id="A0A6B3BPX7"/>
<sequence length="141" mass="15555">MDLFFAERFAREWAEAWNSHDLERILAHYTDDVVFASPGIVRLLGDPSGEVHGKDALRAYWAAALRYLPGLRFTVEDVRISVGTVVINYRNERGQAVSEVLAFREGLICRGLGAYGDEDWDVRPEVGGSNSGRRPAGGSGS</sequence>
<gene>
    <name evidence="2" type="ORF">G3I71_11305</name>
</gene>
<dbReference type="SUPFAM" id="SSF54427">
    <property type="entry name" value="NTF2-like"/>
    <property type="match status" value="1"/>
</dbReference>
<dbReference type="EMBL" id="JAAGLU010000008">
    <property type="protein sequence ID" value="NEC86393.1"/>
    <property type="molecule type" value="Genomic_DNA"/>
</dbReference>
<comment type="caution">
    <text evidence="2">The sequence shown here is derived from an EMBL/GenBank/DDBJ whole genome shotgun (WGS) entry which is preliminary data.</text>
</comment>
<organism evidence="2">
    <name type="scientific">Streptomyces sp. SID12501</name>
    <dbReference type="NCBI Taxonomy" id="2706042"/>
    <lineage>
        <taxon>Bacteria</taxon>
        <taxon>Bacillati</taxon>
        <taxon>Actinomycetota</taxon>
        <taxon>Actinomycetes</taxon>
        <taxon>Kitasatosporales</taxon>
        <taxon>Streptomycetaceae</taxon>
        <taxon>Streptomyces</taxon>
    </lineage>
</organism>
<protein>
    <submittedName>
        <fullName evidence="2">Nuclear transport factor 2 family protein</fullName>
    </submittedName>
</protein>
<dbReference type="Pfam" id="PF12680">
    <property type="entry name" value="SnoaL_2"/>
    <property type="match status" value="1"/>
</dbReference>
<dbReference type="InterPro" id="IPR037401">
    <property type="entry name" value="SnoaL-like"/>
</dbReference>
<proteinExistence type="predicted"/>
<evidence type="ECO:0000313" key="2">
    <source>
        <dbReference type="EMBL" id="NEC86393.1"/>
    </source>
</evidence>
<name>A0A6B3BPX7_9ACTN</name>
<evidence type="ECO:0000259" key="1">
    <source>
        <dbReference type="Pfam" id="PF12680"/>
    </source>
</evidence>